<dbReference type="InterPro" id="IPR027417">
    <property type="entry name" value="P-loop_NTPase"/>
</dbReference>
<dbReference type="AlphaFoldDB" id="D9PIR2"/>
<proteinExistence type="predicted"/>
<dbReference type="SUPFAM" id="SSF52540">
    <property type="entry name" value="P-loop containing nucleoside triphosphate hydrolases"/>
    <property type="match status" value="1"/>
</dbReference>
<dbReference type="EMBL" id="ADZX01000449">
    <property type="protein sequence ID" value="EFK96558.1"/>
    <property type="molecule type" value="Genomic_DNA"/>
</dbReference>
<evidence type="ECO:0008006" key="2">
    <source>
        <dbReference type="Google" id="ProtNLM"/>
    </source>
</evidence>
<reference evidence="1" key="2">
    <citation type="journal article" date="2011" name="Microb. Ecol.">
        <title>Taxonomic and Functional Metagenomic Profiling of the Microbial Community in the Anoxic Sediment of a Sub-saline Shallow Lake (Laguna de Carrizo, Central Spain).</title>
        <authorList>
            <person name="Ferrer M."/>
            <person name="Guazzaroni M.E."/>
            <person name="Richter M."/>
            <person name="Garcia-Salamanca A."/>
            <person name="Yarza P."/>
            <person name="Suarez-Suarez A."/>
            <person name="Solano J."/>
            <person name="Alcaide M."/>
            <person name="van Dillewijn P."/>
            <person name="Molina-Henares M.A."/>
            <person name="Lopez-Cortes N."/>
            <person name="Al-Ramahi Y."/>
            <person name="Guerrero C."/>
            <person name="Acosta A."/>
            <person name="de Eugenio L.I."/>
            <person name="Martinez V."/>
            <person name="Marques S."/>
            <person name="Rojo F."/>
            <person name="Santero E."/>
            <person name="Genilloud O."/>
            <person name="Perez-Perez J."/>
            <person name="Rossello-Mora R."/>
            <person name="Ramos J.L."/>
        </authorList>
    </citation>
    <scope>NUCLEOTIDE SEQUENCE</scope>
</reference>
<protein>
    <recommendedName>
        <fullName evidence="2">Sulfotransferase domain-containing protein</fullName>
    </recommendedName>
</protein>
<accession>D9PIR2</accession>
<reference evidence="1" key="1">
    <citation type="submission" date="2010-07" db="EMBL/GenBank/DDBJ databases">
        <authorList>
            <consortium name="CONSOLIDER consortium CSD2007-00005"/>
            <person name="Guazzaroni M.-E."/>
            <person name="Richter M."/>
            <person name="Garcia-Salamanca A."/>
            <person name="Yarza P."/>
            <person name="Ferrer M."/>
        </authorList>
    </citation>
    <scope>NUCLEOTIDE SEQUENCE</scope>
</reference>
<dbReference type="Gene3D" id="3.40.50.300">
    <property type="entry name" value="P-loop containing nucleotide triphosphate hydrolases"/>
    <property type="match status" value="1"/>
</dbReference>
<gene>
    <name evidence="1" type="ORF">LDC_1420</name>
</gene>
<sequence>MGMKVLLHVGLPKTGTTSIQYALTESRERIQHSGVWYPKAGISGGTHGHHALAWALYDGDYDLAERLLASMMEESVLCNAAMMVISTERFSFLDNVGVEWLWTRLGDARIVIYLRNPCDFLESLLSQRIKHSTPRRKKWSGTVEEFLEENLSLCDYFALCSRWASVFGWRSLDIRVYDELKSGGRLLPDFAEVIGLTEGALMSAAVHRANAGPGAQATRAKLMLNRIESSMPGRVGKTKLWARLRKMIGSSSMMSRILNLIPYQWVEDVRFNAEQSLRIEKYACINKRLAENASVCGSVKHLYECSATSGREH</sequence>
<evidence type="ECO:0000313" key="1">
    <source>
        <dbReference type="EMBL" id="EFK96558.1"/>
    </source>
</evidence>
<organism evidence="1">
    <name type="scientific">sediment metagenome</name>
    <dbReference type="NCBI Taxonomy" id="749907"/>
    <lineage>
        <taxon>unclassified sequences</taxon>
        <taxon>metagenomes</taxon>
        <taxon>ecological metagenomes</taxon>
    </lineage>
</organism>
<comment type="caution">
    <text evidence="1">The sequence shown here is derived from an EMBL/GenBank/DDBJ whole genome shotgun (WGS) entry which is preliminary data.</text>
</comment>
<name>D9PIR2_9ZZZZ</name>